<dbReference type="PROSITE" id="PS50931">
    <property type="entry name" value="HTH_LYSR"/>
    <property type="match status" value="1"/>
</dbReference>
<organism evidence="6 7">
    <name type="scientific">Roseibium salinum</name>
    <dbReference type="NCBI Taxonomy" id="1604349"/>
    <lineage>
        <taxon>Bacteria</taxon>
        <taxon>Pseudomonadati</taxon>
        <taxon>Pseudomonadota</taxon>
        <taxon>Alphaproteobacteria</taxon>
        <taxon>Hyphomicrobiales</taxon>
        <taxon>Stappiaceae</taxon>
        <taxon>Roseibium</taxon>
    </lineage>
</organism>
<dbReference type="InterPro" id="IPR036388">
    <property type="entry name" value="WH-like_DNA-bd_sf"/>
</dbReference>
<evidence type="ECO:0000313" key="6">
    <source>
        <dbReference type="EMBL" id="MCX2721243.1"/>
    </source>
</evidence>
<dbReference type="InterPro" id="IPR036390">
    <property type="entry name" value="WH_DNA-bd_sf"/>
</dbReference>
<evidence type="ECO:0000259" key="5">
    <source>
        <dbReference type="PROSITE" id="PS50931"/>
    </source>
</evidence>
<dbReference type="PANTHER" id="PTHR30419">
    <property type="entry name" value="HTH-TYPE TRANSCRIPTIONAL REGULATOR YBHD"/>
    <property type="match status" value="1"/>
</dbReference>
<evidence type="ECO:0000313" key="7">
    <source>
        <dbReference type="Proteomes" id="UP001300261"/>
    </source>
</evidence>
<reference evidence="6 7" key="1">
    <citation type="journal article" date="2016" name="Int. J. Syst. Evol. Microbiol.">
        <title>Labrenzia salina sp. nov., isolated from the rhizosphere of the halophyte Arthrocnemum macrostachyum.</title>
        <authorList>
            <person name="Camacho M."/>
            <person name="Redondo-Gomez S."/>
            <person name="Rodriguez-Llorente I."/>
            <person name="Rohde M."/>
            <person name="Sproer C."/>
            <person name="Schumann P."/>
            <person name="Klenk H.P."/>
            <person name="Montero-Calasanz M.D.C."/>
        </authorList>
    </citation>
    <scope>NUCLEOTIDE SEQUENCE [LARGE SCALE GENOMIC DNA]</scope>
    <source>
        <strain evidence="6 7">DSM 29163</strain>
    </source>
</reference>
<keyword evidence="4" id="KW-0804">Transcription</keyword>
<dbReference type="Gene3D" id="3.40.190.290">
    <property type="match status" value="1"/>
</dbReference>
<dbReference type="Pfam" id="PF00126">
    <property type="entry name" value="HTH_1"/>
    <property type="match status" value="1"/>
</dbReference>
<dbReference type="PANTHER" id="PTHR30419:SF8">
    <property type="entry name" value="NITROGEN ASSIMILATION TRANSCRIPTIONAL ACTIVATOR-RELATED"/>
    <property type="match status" value="1"/>
</dbReference>
<comment type="caution">
    <text evidence="6">The sequence shown here is derived from an EMBL/GenBank/DDBJ whole genome shotgun (WGS) entry which is preliminary data.</text>
</comment>
<dbReference type="InterPro" id="IPR005119">
    <property type="entry name" value="LysR_subst-bd"/>
</dbReference>
<keyword evidence="7" id="KW-1185">Reference proteome</keyword>
<evidence type="ECO:0000256" key="2">
    <source>
        <dbReference type="ARBA" id="ARBA00023015"/>
    </source>
</evidence>
<accession>A0ABT3QWD7</accession>
<proteinExistence type="inferred from homology"/>
<dbReference type="PRINTS" id="PR00039">
    <property type="entry name" value="HTHLYSR"/>
</dbReference>
<dbReference type="InterPro" id="IPR000847">
    <property type="entry name" value="LysR_HTH_N"/>
</dbReference>
<protein>
    <submittedName>
        <fullName evidence="6">LysR family transcriptional regulator</fullName>
    </submittedName>
</protein>
<dbReference type="SUPFAM" id="SSF53850">
    <property type="entry name" value="Periplasmic binding protein-like II"/>
    <property type="match status" value="1"/>
</dbReference>
<sequence>MNRNIVDLSDYQAVLALARAGSFRVASDALGLSPSAMSRQIAALEERLGARLFDRDTRNVKPTDSGKALARVAERVLNTAQDGMAEFDAHLSARNGHLTIAGLPSVTAGLLPGLLKSFTTRYPDIDLQIMDTLSGNVLEAVESGTADIGFTAGTVSARSRLSFQALLDDAFVAIGAPDGPLAEERPFKWAEVAEMPFIAMAKGTSVRELLDGACMRIGIQLNPRFDVSHLATAGALVAEGLGVTALPSLTLPVLRTESLILREIEDFGVRRRIGLVRRSGHSLSPSAEAFLAHVREHKLQKSQWRTIA</sequence>
<feature type="domain" description="HTH lysR-type" evidence="5">
    <location>
        <begin position="6"/>
        <end position="63"/>
    </location>
</feature>
<dbReference type="SUPFAM" id="SSF46785">
    <property type="entry name" value="Winged helix' DNA-binding domain"/>
    <property type="match status" value="1"/>
</dbReference>
<dbReference type="CDD" id="cd08440">
    <property type="entry name" value="PBP2_LTTR_like_4"/>
    <property type="match status" value="1"/>
</dbReference>
<dbReference type="Proteomes" id="UP001300261">
    <property type="component" value="Unassembled WGS sequence"/>
</dbReference>
<dbReference type="InterPro" id="IPR050950">
    <property type="entry name" value="HTH-type_LysR_regulators"/>
</dbReference>
<name>A0ABT3QWD7_9HYPH</name>
<comment type="similarity">
    <text evidence="1">Belongs to the LysR transcriptional regulatory family.</text>
</comment>
<dbReference type="RefSeq" id="WP_264417474.1">
    <property type="nucleotide sequence ID" value="NZ_JAPEVI010000001.1"/>
</dbReference>
<evidence type="ECO:0000256" key="4">
    <source>
        <dbReference type="ARBA" id="ARBA00023163"/>
    </source>
</evidence>
<dbReference type="Pfam" id="PF03466">
    <property type="entry name" value="LysR_substrate"/>
    <property type="match status" value="1"/>
</dbReference>
<evidence type="ECO:0000256" key="3">
    <source>
        <dbReference type="ARBA" id="ARBA00023125"/>
    </source>
</evidence>
<keyword evidence="3" id="KW-0238">DNA-binding</keyword>
<evidence type="ECO:0000256" key="1">
    <source>
        <dbReference type="ARBA" id="ARBA00009437"/>
    </source>
</evidence>
<dbReference type="Gene3D" id="1.10.10.10">
    <property type="entry name" value="Winged helix-like DNA-binding domain superfamily/Winged helix DNA-binding domain"/>
    <property type="match status" value="1"/>
</dbReference>
<gene>
    <name evidence="6" type="ORF">ON753_02320</name>
</gene>
<keyword evidence="2" id="KW-0805">Transcription regulation</keyword>
<dbReference type="EMBL" id="JAPEVI010000001">
    <property type="protein sequence ID" value="MCX2721243.1"/>
    <property type="molecule type" value="Genomic_DNA"/>
</dbReference>